<evidence type="ECO:0000313" key="1">
    <source>
        <dbReference type="Proteomes" id="UP000887575"/>
    </source>
</evidence>
<protein>
    <submittedName>
        <fullName evidence="2">Uncharacterized protein</fullName>
    </submittedName>
</protein>
<accession>A0AAF3F6C7</accession>
<proteinExistence type="predicted"/>
<keyword evidence="1" id="KW-1185">Reference proteome</keyword>
<name>A0AAF3F6C7_9BILA</name>
<organism evidence="1 2">
    <name type="scientific">Mesorhabditis belari</name>
    <dbReference type="NCBI Taxonomy" id="2138241"/>
    <lineage>
        <taxon>Eukaryota</taxon>
        <taxon>Metazoa</taxon>
        <taxon>Ecdysozoa</taxon>
        <taxon>Nematoda</taxon>
        <taxon>Chromadorea</taxon>
        <taxon>Rhabditida</taxon>
        <taxon>Rhabditina</taxon>
        <taxon>Rhabditomorpha</taxon>
        <taxon>Rhabditoidea</taxon>
        <taxon>Rhabditidae</taxon>
        <taxon>Mesorhabditinae</taxon>
        <taxon>Mesorhabditis</taxon>
    </lineage>
</organism>
<dbReference type="Proteomes" id="UP000887575">
    <property type="component" value="Unassembled WGS sequence"/>
</dbReference>
<dbReference type="AlphaFoldDB" id="A0AAF3F6C7"/>
<evidence type="ECO:0000313" key="2">
    <source>
        <dbReference type="WBParaSite" id="MBELARI_LOCUS2462"/>
    </source>
</evidence>
<sequence length="25" mass="2983">MQSAPDGDYKFIFVYQFTQILENLD</sequence>
<dbReference type="WBParaSite" id="MBELARI_LOCUS2462">
    <property type="protein sequence ID" value="MBELARI_LOCUS2462"/>
    <property type="gene ID" value="MBELARI_LOCUS2462"/>
</dbReference>
<reference evidence="2" key="1">
    <citation type="submission" date="2024-02" db="UniProtKB">
        <authorList>
            <consortium name="WormBaseParasite"/>
        </authorList>
    </citation>
    <scope>IDENTIFICATION</scope>
</reference>